<feature type="compositionally biased region" description="Low complexity" evidence="6">
    <location>
        <begin position="61"/>
        <end position="71"/>
    </location>
</feature>
<dbReference type="PANTHER" id="PTHR10984">
    <property type="entry name" value="ENDOPLASMIC RETICULUM-GOLGI INTERMEDIATE COMPARTMENT PROTEIN"/>
    <property type="match status" value="1"/>
</dbReference>
<dbReference type="InterPro" id="IPR012936">
    <property type="entry name" value="Erv_C"/>
</dbReference>
<reference evidence="10" key="1">
    <citation type="journal article" date="2021" name="Sci. Rep.">
        <title>Diploid genomic architecture of Nitzschia inconspicua, an elite biomass production diatom.</title>
        <authorList>
            <person name="Oliver A."/>
            <person name="Podell S."/>
            <person name="Pinowska A."/>
            <person name="Traller J.C."/>
            <person name="Smith S.R."/>
            <person name="McClure R."/>
            <person name="Beliaev A."/>
            <person name="Bohutskyi P."/>
            <person name="Hill E.A."/>
            <person name="Rabines A."/>
            <person name="Zheng H."/>
            <person name="Allen L.Z."/>
            <person name="Kuo A."/>
            <person name="Grigoriev I.V."/>
            <person name="Allen A.E."/>
            <person name="Hazlebeck D."/>
            <person name="Allen E.E."/>
        </authorList>
    </citation>
    <scope>NUCLEOTIDE SEQUENCE</scope>
    <source>
        <strain evidence="10">Hildebrandi</strain>
    </source>
</reference>
<sequence length="517" mass="57688">MASYHNGAYGTGDTTASYSYGTSNGAASYGSYGIGAATDVDTAAAGGRDTDGLRRRTAQVGSNNNYGNGTNGNSYNYDYDGKGKKNRAVVERLDFMFPKVDREFTVQTQSGGIATIIAYSLIVVLVLAEIASHYQQNRMELSTTLVDTSLGKRMRVNMNITFPSLACDDLHLDAIDVAGDSQINIEDTLKKRKLHTATGKWFSKEEIEVETNNHRKQQERREEMLRKELPDDYCGPCYGAHQEEGQCCQTCDDVIDAYTKKRWKSELLKYTAEQCVREGRDKAEPKKMTKGQGCNLSGFMTVNRVSGNFHIAMGEGIERDGRHIHTYVPEDSPNFNASHIIHQLSFGPEDGKEPLVGMTKIVTEQTGTTGLFQYFIKIVPTTYVGEAAKSLDGATPDQPNGAVETNRYFYTERFMPLMTDLLEDSHYDEDNLAAVHAGFAGGHHKEEHHWKQNAVLPGVFFIYEIYPFAVEIRKNSVPFTHLLIRCMATVGGVFTLAKWLDSIWYERTSGKRPRPSI</sequence>
<evidence type="ECO:0000256" key="4">
    <source>
        <dbReference type="ARBA" id="ARBA00022989"/>
    </source>
</evidence>
<evidence type="ECO:0000313" key="10">
    <source>
        <dbReference type="EMBL" id="KAG7342870.1"/>
    </source>
</evidence>
<name>A0A9K3KGQ4_9STRA</name>
<dbReference type="OrthoDB" id="270930at2759"/>
<keyword evidence="11" id="KW-1185">Reference proteome</keyword>
<reference evidence="10" key="2">
    <citation type="submission" date="2021-04" db="EMBL/GenBank/DDBJ databases">
        <authorList>
            <person name="Podell S."/>
        </authorList>
    </citation>
    <scope>NUCLEOTIDE SEQUENCE</scope>
    <source>
        <strain evidence="10">Hildebrandi</strain>
    </source>
</reference>
<keyword evidence="4 7" id="KW-1133">Transmembrane helix</keyword>
<evidence type="ECO:0000256" key="2">
    <source>
        <dbReference type="ARBA" id="ARBA00005648"/>
    </source>
</evidence>
<dbReference type="PANTHER" id="PTHR10984:SF25">
    <property type="entry name" value="ENDOPLASMIC RETICULUM-GOLGI INTERMEDIATE COMPARTMENT PROTEIN 3"/>
    <property type="match status" value="1"/>
</dbReference>
<protein>
    <submittedName>
        <fullName evidence="10">Endoplasmic reticulum vesicle transporter</fullName>
    </submittedName>
</protein>
<feature type="transmembrane region" description="Helical" evidence="7">
    <location>
        <begin position="111"/>
        <end position="131"/>
    </location>
</feature>
<feature type="domain" description="Endoplasmic reticulum vesicle transporter N-terminal" evidence="9">
    <location>
        <begin position="92"/>
        <end position="182"/>
    </location>
</feature>
<proteinExistence type="inferred from homology"/>
<feature type="domain" description="Endoplasmic reticulum vesicle transporter C-terminal" evidence="8">
    <location>
        <begin position="237"/>
        <end position="501"/>
    </location>
</feature>
<organism evidence="10 11">
    <name type="scientific">Nitzschia inconspicua</name>
    <dbReference type="NCBI Taxonomy" id="303405"/>
    <lineage>
        <taxon>Eukaryota</taxon>
        <taxon>Sar</taxon>
        <taxon>Stramenopiles</taxon>
        <taxon>Ochrophyta</taxon>
        <taxon>Bacillariophyta</taxon>
        <taxon>Bacillariophyceae</taxon>
        <taxon>Bacillariophycidae</taxon>
        <taxon>Bacillariales</taxon>
        <taxon>Bacillariaceae</taxon>
        <taxon>Nitzschia</taxon>
    </lineage>
</organism>
<dbReference type="GO" id="GO:0030134">
    <property type="term" value="C:COPII-coated ER to Golgi transport vesicle"/>
    <property type="evidence" value="ECO:0007669"/>
    <property type="project" value="TreeGrafter"/>
</dbReference>
<dbReference type="EMBL" id="JAGRRH010000024">
    <property type="protein sequence ID" value="KAG7342870.1"/>
    <property type="molecule type" value="Genomic_DNA"/>
</dbReference>
<dbReference type="InterPro" id="IPR045888">
    <property type="entry name" value="Erv"/>
</dbReference>
<gene>
    <name evidence="10" type="ORF">IV203_020814</name>
</gene>
<evidence type="ECO:0000256" key="7">
    <source>
        <dbReference type="SAM" id="Phobius"/>
    </source>
</evidence>
<evidence type="ECO:0000259" key="9">
    <source>
        <dbReference type="Pfam" id="PF13850"/>
    </source>
</evidence>
<evidence type="ECO:0000313" key="11">
    <source>
        <dbReference type="Proteomes" id="UP000693970"/>
    </source>
</evidence>
<dbReference type="Pfam" id="PF13850">
    <property type="entry name" value="ERGIC_N"/>
    <property type="match status" value="1"/>
</dbReference>
<comment type="similarity">
    <text evidence="2">Belongs to the ERGIC family.</text>
</comment>
<dbReference type="AlphaFoldDB" id="A0A9K3KGQ4"/>
<dbReference type="GO" id="GO:0005783">
    <property type="term" value="C:endoplasmic reticulum"/>
    <property type="evidence" value="ECO:0007669"/>
    <property type="project" value="TreeGrafter"/>
</dbReference>
<dbReference type="InterPro" id="IPR039542">
    <property type="entry name" value="Erv_N"/>
</dbReference>
<comment type="caution">
    <text evidence="10">The sequence shown here is derived from an EMBL/GenBank/DDBJ whole genome shotgun (WGS) entry which is preliminary data.</text>
</comment>
<evidence type="ECO:0000256" key="6">
    <source>
        <dbReference type="SAM" id="MobiDB-lite"/>
    </source>
</evidence>
<evidence type="ECO:0000256" key="1">
    <source>
        <dbReference type="ARBA" id="ARBA00004141"/>
    </source>
</evidence>
<keyword evidence="5 7" id="KW-0472">Membrane</keyword>
<keyword evidence="3 7" id="KW-0812">Transmembrane</keyword>
<dbReference type="GO" id="GO:0016020">
    <property type="term" value="C:membrane"/>
    <property type="evidence" value="ECO:0007669"/>
    <property type="project" value="UniProtKB-SubCell"/>
</dbReference>
<evidence type="ECO:0000256" key="3">
    <source>
        <dbReference type="ARBA" id="ARBA00022692"/>
    </source>
</evidence>
<evidence type="ECO:0000259" key="8">
    <source>
        <dbReference type="Pfam" id="PF07970"/>
    </source>
</evidence>
<feature type="region of interest" description="Disordered" evidence="6">
    <location>
        <begin position="45"/>
        <end position="71"/>
    </location>
</feature>
<evidence type="ECO:0000256" key="5">
    <source>
        <dbReference type="ARBA" id="ARBA00023136"/>
    </source>
</evidence>
<comment type="subcellular location">
    <subcellularLocation>
        <location evidence="1">Membrane</location>
        <topology evidence="1">Multi-pass membrane protein</topology>
    </subcellularLocation>
</comment>
<accession>A0A9K3KGQ4</accession>
<dbReference type="Pfam" id="PF07970">
    <property type="entry name" value="COPIIcoated_ERV"/>
    <property type="match status" value="1"/>
</dbReference>
<dbReference type="Proteomes" id="UP000693970">
    <property type="component" value="Unassembled WGS sequence"/>
</dbReference>